<dbReference type="PANTHER" id="PTHR37823">
    <property type="entry name" value="CYTOCHROME C-553-LIKE"/>
    <property type="match status" value="1"/>
</dbReference>
<evidence type="ECO:0000256" key="5">
    <source>
        <dbReference type="ARBA" id="ARBA00023004"/>
    </source>
</evidence>
<evidence type="ECO:0000256" key="3">
    <source>
        <dbReference type="ARBA" id="ARBA00022723"/>
    </source>
</evidence>
<keyword evidence="5 6" id="KW-0408">Iron</keyword>
<dbReference type="Gene3D" id="1.10.760.10">
    <property type="entry name" value="Cytochrome c-like domain"/>
    <property type="match status" value="1"/>
</dbReference>
<keyword evidence="2 6" id="KW-0349">Heme</keyword>
<evidence type="ECO:0000256" key="6">
    <source>
        <dbReference type="PROSITE-ProRule" id="PRU00433"/>
    </source>
</evidence>
<accession>A0ABV6EMY8</accession>
<dbReference type="PANTHER" id="PTHR37823:SF1">
    <property type="entry name" value="CYTOCHROME C-553-LIKE"/>
    <property type="match status" value="1"/>
</dbReference>
<evidence type="ECO:0000256" key="4">
    <source>
        <dbReference type="ARBA" id="ARBA00022982"/>
    </source>
</evidence>
<dbReference type="EMBL" id="JBHLWM010000001">
    <property type="protein sequence ID" value="MFC0239567.1"/>
    <property type="molecule type" value="Genomic_DNA"/>
</dbReference>
<evidence type="ECO:0000313" key="9">
    <source>
        <dbReference type="Proteomes" id="UP001589775"/>
    </source>
</evidence>
<sequence>MSATLLMISSADAATRTEYRGYVFAKSHCARCHAIGRTGQSRLKQAPPFRTLHNRYPIETLAEAFAEGIYTGHSKMPAFELDPDEINDLLSYLKSLN</sequence>
<dbReference type="SUPFAM" id="SSF46626">
    <property type="entry name" value="Cytochrome c"/>
    <property type="match status" value="1"/>
</dbReference>
<evidence type="ECO:0000259" key="7">
    <source>
        <dbReference type="PROSITE" id="PS51007"/>
    </source>
</evidence>
<keyword evidence="4" id="KW-0249">Electron transport</keyword>
<dbReference type="InterPro" id="IPR036909">
    <property type="entry name" value="Cyt_c-like_dom_sf"/>
</dbReference>
<organism evidence="8 9">
    <name type="scientific">Rhodopseudomonas telluris</name>
    <dbReference type="NCBI Taxonomy" id="644215"/>
    <lineage>
        <taxon>Bacteria</taxon>
        <taxon>Pseudomonadati</taxon>
        <taxon>Pseudomonadota</taxon>
        <taxon>Alphaproteobacteria</taxon>
        <taxon>Hyphomicrobiales</taxon>
        <taxon>Nitrobacteraceae</taxon>
        <taxon>Rhodopseudomonas</taxon>
    </lineage>
</organism>
<evidence type="ECO:0000256" key="2">
    <source>
        <dbReference type="ARBA" id="ARBA00022617"/>
    </source>
</evidence>
<dbReference type="PROSITE" id="PS51007">
    <property type="entry name" value="CYTC"/>
    <property type="match status" value="1"/>
</dbReference>
<dbReference type="RefSeq" id="WP_378384505.1">
    <property type="nucleotide sequence ID" value="NZ_JBHLWM010000001.1"/>
</dbReference>
<feature type="domain" description="Cytochrome c" evidence="7">
    <location>
        <begin position="15"/>
        <end position="97"/>
    </location>
</feature>
<comment type="caution">
    <text evidence="8">The sequence shown here is derived from an EMBL/GenBank/DDBJ whole genome shotgun (WGS) entry which is preliminary data.</text>
</comment>
<dbReference type="InterPro" id="IPR009056">
    <property type="entry name" value="Cyt_c-like_dom"/>
</dbReference>
<gene>
    <name evidence="8" type="ORF">ACFFJ6_03765</name>
</gene>
<name>A0ABV6EMY8_9BRAD</name>
<proteinExistence type="predicted"/>
<dbReference type="Pfam" id="PF00034">
    <property type="entry name" value="Cytochrom_C"/>
    <property type="match status" value="1"/>
</dbReference>
<evidence type="ECO:0000313" key="8">
    <source>
        <dbReference type="EMBL" id="MFC0239567.1"/>
    </source>
</evidence>
<keyword evidence="1" id="KW-0813">Transport</keyword>
<dbReference type="InterPro" id="IPR051811">
    <property type="entry name" value="Cytochrome_c550/c551-like"/>
</dbReference>
<evidence type="ECO:0000256" key="1">
    <source>
        <dbReference type="ARBA" id="ARBA00022448"/>
    </source>
</evidence>
<dbReference type="Proteomes" id="UP001589775">
    <property type="component" value="Unassembled WGS sequence"/>
</dbReference>
<protein>
    <submittedName>
        <fullName evidence="8">C-type cytochrome</fullName>
    </submittedName>
</protein>
<keyword evidence="3 6" id="KW-0479">Metal-binding</keyword>
<keyword evidence="9" id="KW-1185">Reference proteome</keyword>
<reference evidence="8 9" key="1">
    <citation type="submission" date="2024-09" db="EMBL/GenBank/DDBJ databases">
        <authorList>
            <person name="Sun Q."/>
            <person name="Mori K."/>
        </authorList>
    </citation>
    <scope>NUCLEOTIDE SEQUENCE [LARGE SCALE GENOMIC DNA]</scope>
    <source>
        <strain evidence="8 9">KCTC 23279</strain>
    </source>
</reference>